<keyword evidence="4" id="KW-0186">Copper</keyword>
<name>A0A386H7K7_PROCL</name>
<organism evidence="9">
    <name type="scientific">Procambarus clarkii</name>
    <name type="common">Red swamp crayfish</name>
    <dbReference type="NCBI Taxonomy" id="6728"/>
    <lineage>
        <taxon>Eukaryota</taxon>
        <taxon>Metazoa</taxon>
        <taxon>Ecdysozoa</taxon>
        <taxon>Arthropoda</taxon>
        <taxon>Crustacea</taxon>
        <taxon>Multicrustacea</taxon>
        <taxon>Malacostraca</taxon>
        <taxon>Eumalacostraca</taxon>
        <taxon>Eucarida</taxon>
        <taxon>Decapoda</taxon>
        <taxon>Pleocyemata</taxon>
        <taxon>Astacidea</taxon>
        <taxon>Astacoidea</taxon>
        <taxon>Cambaridae</taxon>
        <taxon>Procambarus</taxon>
    </lineage>
</organism>
<evidence type="ECO:0000259" key="8">
    <source>
        <dbReference type="Pfam" id="PF07732"/>
    </source>
</evidence>
<dbReference type="FunFam" id="2.60.40.420:FF:000045">
    <property type="entry name" value="Laccase 2"/>
    <property type="match status" value="1"/>
</dbReference>
<dbReference type="GO" id="GO:0006826">
    <property type="term" value="P:iron ion transport"/>
    <property type="evidence" value="ECO:0007669"/>
    <property type="project" value="TreeGrafter"/>
</dbReference>
<dbReference type="InterPro" id="IPR001117">
    <property type="entry name" value="Cu-oxidase_2nd"/>
</dbReference>
<dbReference type="EMBL" id="MG452693">
    <property type="protein sequence ID" value="AYD41580.1"/>
    <property type="molecule type" value="mRNA"/>
</dbReference>
<reference evidence="9" key="1">
    <citation type="submission" date="2017-11" db="EMBL/GenBank/DDBJ databases">
        <title>Transcriptome of the abdominal nerve cord of crayfish Procambarus clarkii.</title>
        <authorList>
            <person name="Gonzalez-Barrios J.A."/>
            <person name="Calderon-Rosete G."/>
            <person name="Rodriguez-Sosa L."/>
            <person name="Lara-Lozano M."/>
            <person name="Pina-Leyva C."/>
        </authorList>
    </citation>
    <scope>NUCLEOTIDE SEQUENCE</scope>
    <source>
        <strain evidence="9">Pc02122016</strain>
        <tissue evidence="9">Abdominal cord</tissue>
    </source>
</reference>
<feature type="domain" description="Plastocyanin-like" evidence="7">
    <location>
        <begin position="525"/>
        <end position="659"/>
    </location>
</feature>
<dbReference type="CDD" id="cd13858">
    <property type="entry name" value="CuRO_1_tcLCC2_insect_like"/>
    <property type="match status" value="1"/>
</dbReference>
<dbReference type="CDD" id="cd13905">
    <property type="entry name" value="CuRO_3_tcLLC2_insect_like"/>
    <property type="match status" value="1"/>
</dbReference>
<dbReference type="InterPro" id="IPR011706">
    <property type="entry name" value="Cu-oxidase_C"/>
</dbReference>
<accession>A0A386H7K7</accession>
<keyword evidence="5" id="KW-0732">Signal</keyword>
<evidence type="ECO:0000256" key="1">
    <source>
        <dbReference type="ARBA" id="ARBA00010609"/>
    </source>
</evidence>
<comment type="similarity">
    <text evidence="1">Belongs to the multicopper oxidase family.</text>
</comment>
<evidence type="ECO:0000259" key="7">
    <source>
        <dbReference type="Pfam" id="PF07731"/>
    </source>
</evidence>
<dbReference type="GO" id="GO:0052716">
    <property type="term" value="F:hydroquinone:oxygen oxidoreductase activity"/>
    <property type="evidence" value="ECO:0007669"/>
    <property type="project" value="UniProtKB-EC"/>
</dbReference>
<dbReference type="Pfam" id="PF07731">
    <property type="entry name" value="Cu-oxidase_2"/>
    <property type="match status" value="1"/>
</dbReference>
<feature type="domain" description="Plastocyanin-like" evidence="8">
    <location>
        <begin position="84"/>
        <end position="206"/>
    </location>
</feature>
<dbReference type="Pfam" id="PF07732">
    <property type="entry name" value="Cu-oxidase_3"/>
    <property type="match status" value="1"/>
</dbReference>
<dbReference type="EC" id="1.10.3.2" evidence="9"/>
<feature type="signal peptide" evidence="5">
    <location>
        <begin position="1"/>
        <end position="20"/>
    </location>
</feature>
<dbReference type="PANTHER" id="PTHR11709">
    <property type="entry name" value="MULTI-COPPER OXIDASE"/>
    <property type="match status" value="1"/>
</dbReference>
<sequence>MAVCQLSAVAAATMVALVLAAAIATLTSVITAHEPVTPGKNCYRKCVEGDTRTCHFHFDVHAYQTMSRACYGCPKNATDCGRPECIPGDGVKRRIVVINKQMPGPPIQVCLGDRIVVDVKNSLHDESITMHWHGITMQGPINSYGVRTPGTPHMDGVPGVTQCPIHSGTSFRYTFYASEPGTHFYHSHTGFQRADGAFGALIVRQPPTLDQNHNTFDYDLPEHVILFHDWLHIPTQDKFVLRHHGGDDDFPNSMLVNGQGPHQHMNATLLSTLIPYKRFKVTPGNRYRMRLINTAVLNCPIVVAIDQHVLTVIASDGYPIVPLNATSLVVYPGERWDVVVDAGVGRSGTFWMSFMGGVDCAETEAHQFALLEYETPSSVVYESQSPVVKGKFNTRQEYIDDLALLRDMPPKPKFTEVPPKGVQVNSINSACYEDLVCVAHLRSPNPLPQEVNVPRANFTIYLAFEMRRIHNAHFYSKIYYNFDLVEDSQQIPTPQINNISFVHPASPLILTGENEGEQVCNADFQPPAKNCNDDYCECLHMYTIPLGSIVDLVMIDEGQYGDENHPIHLHGQSFWVLGQDRPIDVDDANITRSQVMEMDQKGQLVRNFDHPVYKDTVTMADGGYTIVRFHATNPGYWLLHCHLIFHSVAGMNLVFKVGEDHEIPQAPPDFPSCGNFKGSEL</sequence>
<dbReference type="AlphaFoldDB" id="A0A386H7K7"/>
<evidence type="ECO:0000256" key="4">
    <source>
        <dbReference type="ARBA" id="ARBA00023008"/>
    </source>
</evidence>
<dbReference type="GO" id="GO:0005507">
    <property type="term" value="F:copper ion binding"/>
    <property type="evidence" value="ECO:0007669"/>
    <property type="project" value="InterPro"/>
</dbReference>
<dbReference type="PROSITE" id="PS00080">
    <property type="entry name" value="MULTICOPPER_OXIDASE2"/>
    <property type="match status" value="1"/>
</dbReference>
<feature type="chain" id="PRO_5017205941" evidence="5">
    <location>
        <begin position="21"/>
        <end position="681"/>
    </location>
</feature>
<dbReference type="GO" id="GO:0005886">
    <property type="term" value="C:plasma membrane"/>
    <property type="evidence" value="ECO:0007669"/>
    <property type="project" value="TreeGrafter"/>
</dbReference>
<dbReference type="InterPro" id="IPR045087">
    <property type="entry name" value="Cu-oxidase_fam"/>
</dbReference>
<dbReference type="FunFam" id="2.60.40.420:FF:000031">
    <property type="entry name" value="Laccase-2 isoform A"/>
    <property type="match status" value="1"/>
</dbReference>
<dbReference type="OrthoDB" id="2121828at2759"/>
<keyword evidence="3 9" id="KW-0560">Oxidoreductase</keyword>
<keyword evidence="2" id="KW-0479">Metal-binding</keyword>
<proteinExistence type="evidence at transcript level"/>
<feature type="domain" description="Plastocyanin-like" evidence="6">
    <location>
        <begin position="223"/>
        <end position="374"/>
    </location>
</feature>
<evidence type="ECO:0000313" key="9">
    <source>
        <dbReference type="EMBL" id="AYD41580.1"/>
    </source>
</evidence>
<dbReference type="InterPro" id="IPR008972">
    <property type="entry name" value="Cupredoxin"/>
</dbReference>
<evidence type="ECO:0000259" key="6">
    <source>
        <dbReference type="Pfam" id="PF00394"/>
    </source>
</evidence>
<feature type="non-terminal residue" evidence="9">
    <location>
        <position position="681"/>
    </location>
</feature>
<dbReference type="SUPFAM" id="SSF49503">
    <property type="entry name" value="Cupredoxins"/>
    <property type="match status" value="3"/>
</dbReference>
<evidence type="ECO:0000256" key="3">
    <source>
        <dbReference type="ARBA" id="ARBA00023002"/>
    </source>
</evidence>
<dbReference type="InterPro" id="IPR002355">
    <property type="entry name" value="Cu_oxidase_Cu_BS"/>
</dbReference>
<dbReference type="CDD" id="cd13884">
    <property type="entry name" value="CuRO_2_tcLCC_insect_like"/>
    <property type="match status" value="1"/>
</dbReference>
<gene>
    <name evidence="9" type="primary">Lac1</name>
</gene>
<dbReference type="InterPro" id="IPR011707">
    <property type="entry name" value="Cu-oxidase-like_N"/>
</dbReference>
<dbReference type="Pfam" id="PF00394">
    <property type="entry name" value="Cu-oxidase"/>
    <property type="match status" value="1"/>
</dbReference>
<protein>
    <submittedName>
        <fullName evidence="9">Laccase-1-like protein</fullName>
        <ecNumber evidence="9">1.10.3.2</ecNumber>
    </submittedName>
</protein>
<dbReference type="Gene3D" id="2.60.40.420">
    <property type="entry name" value="Cupredoxins - blue copper proteins"/>
    <property type="match status" value="3"/>
</dbReference>
<evidence type="ECO:0000256" key="5">
    <source>
        <dbReference type="SAM" id="SignalP"/>
    </source>
</evidence>
<evidence type="ECO:0000256" key="2">
    <source>
        <dbReference type="ARBA" id="ARBA00022723"/>
    </source>
</evidence>
<dbReference type="PANTHER" id="PTHR11709:SF394">
    <property type="entry name" value="FI03373P-RELATED"/>
    <property type="match status" value="1"/>
</dbReference>
<feature type="non-terminal residue" evidence="9">
    <location>
        <position position="1"/>
    </location>
</feature>